<protein>
    <submittedName>
        <fullName evidence="1">Uncharacterized protein</fullName>
    </submittedName>
</protein>
<dbReference type="EMBL" id="CP006912">
    <property type="protein sequence ID" value="AHB50021.1"/>
    <property type="molecule type" value="Genomic_DNA"/>
</dbReference>
<keyword evidence="2" id="KW-1185">Reference proteome</keyword>
<dbReference type="STRING" id="1029756.W911_06070"/>
<proteinExistence type="predicted"/>
<dbReference type="HOGENOM" id="CLU_3169017_0_0_5"/>
<evidence type="ECO:0000313" key="2">
    <source>
        <dbReference type="Proteomes" id="UP000018542"/>
    </source>
</evidence>
<dbReference type="AlphaFoldDB" id="V5SGM7"/>
<dbReference type="KEGG" id="hni:W911_06070"/>
<reference evidence="1 2" key="1">
    <citation type="journal article" date="2014" name="Genome Announc.">
        <title>Complete Genome Sequence of Hyphomicrobium nitrativorans Strain NL23, a Denitrifying Bacterium Isolated from Biofilm of a Methanol-Fed Denitrification System Treating Seawater at the Montreal Biodome.</title>
        <authorList>
            <person name="Martineau C."/>
            <person name="Villeneuve C."/>
            <person name="Mauffrey F."/>
            <person name="Villemur R."/>
        </authorList>
    </citation>
    <scope>NUCLEOTIDE SEQUENCE [LARGE SCALE GENOMIC DNA]</scope>
    <source>
        <strain evidence="1">NL23</strain>
    </source>
</reference>
<dbReference type="Proteomes" id="UP000018542">
    <property type="component" value="Chromosome"/>
</dbReference>
<accession>V5SGM7</accession>
<evidence type="ECO:0000313" key="1">
    <source>
        <dbReference type="EMBL" id="AHB50021.1"/>
    </source>
</evidence>
<gene>
    <name evidence="1" type="ORF">W911_06070</name>
</gene>
<organism evidence="1 2">
    <name type="scientific">Hyphomicrobium nitrativorans NL23</name>
    <dbReference type="NCBI Taxonomy" id="1029756"/>
    <lineage>
        <taxon>Bacteria</taxon>
        <taxon>Pseudomonadati</taxon>
        <taxon>Pseudomonadota</taxon>
        <taxon>Alphaproteobacteria</taxon>
        <taxon>Hyphomicrobiales</taxon>
        <taxon>Hyphomicrobiaceae</taxon>
        <taxon>Hyphomicrobium</taxon>
    </lineage>
</organism>
<name>V5SGM7_9HYPH</name>
<sequence>MREWLRAGDKLCEGLSRLAWMKLREGLHHILDQFRYGIFVFLQGQRA</sequence>